<dbReference type="InterPro" id="IPR017501">
    <property type="entry name" value="Phage_infect_YhgE_C"/>
</dbReference>
<dbReference type="EMBL" id="CP041765">
    <property type="protein sequence ID" value="QDQ96284.1"/>
    <property type="molecule type" value="Genomic_DNA"/>
</dbReference>
<name>A0A516WZK8_9ACTN</name>
<dbReference type="GO" id="GO:0140359">
    <property type="term" value="F:ABC-type transporter activity"/>
    <property type="evidence" value="ECO:0007669"/>
    <property type="project" value="InterPro"/>
</dbReference>
<feature type="transmembrane region" description="Helical" evidence="5">
    <location>
        <begin position="594"/>
        <end position="614"/>
    </location>
</feature>
<dbReference type="InterPro" id="IPR051328">
    <property type="entry name" value="T7SS_ABC-Transporter"/>
</dbReference>
<dbReference type="NCBIfam" id="TIGR03061">
    <property type="entry name" value="pip_yhgE_Nterm"/>
    <property type="match status" value="1"/>
</dbReference>
<dbReference type="Gene3D" id="3.40.1710.10">
    <property type="entry name" value="abc type-2 transporter like domain"/>
    <property type="match status" value="1"/>
</dbReference>
<evidence type="ECO:0000313" key="8">
    <source>
        <dbReference type="Proteomes" id="UP000317344"/>
    </source>
</evidence>
<dbReference type="GO" id="GO:0016020">
    <property type="term" value="C:membrane"/>
    <property type="evidence" value="ECO:0007669"/>
    <property type="project" value="UniProtKB-SubCell"/>
</dbReference>
<dbReference type="KEGG" id="toy:FO059_01660"/>
<evidence type="ECO:0000256" key="4">
    <source>
        <dbReference type="ARBA" id="ARBA00023136"/>
    </source>
</evidence>
<keyword evidence="3 5" id="KW-1133">Transmembrane helix</keyword>
<evidence type="ECO:0000256" key="3">
    <source>
        <dbReference type="ARBA" id="ARBA00022989"/>
    </source>
</evidence>
<dbReference type="AlphaFoldDB" id="A0A516WZK8"/>
<evidence type="ECO:0000259" key="6">
    <source>
        <dbReference type="Pfam" id="PF12698"/>
    </source>
</evidence>
<feature type="transmembrane region" description="Helical" evidence="5">
    <location>
        <begin position="565"/>
        <end position="588"/>
    </location>
</feature>
<feature type="transmembrane region" description="Helical" evidence="5">
    <location>
        <begin position="678"/>
        <end position="699"/>
    </location>
</feature>
<dbReference type="InterPro" id="IPR017500">
    <property type="entry name" value="Phage_infect_YhgE_N"/>
</dbReference>
<gene>
    <name evidence="7" type="ORF">FO059_01660</name>
</gene>
<sequence>MSMRNASKMLRRDLTRIRRAPKSWAIIIGLLVLPALYAWVNIVAFWNPYGNAEHIKVAVVNEDQGASTELTGEVNVGDQVVAQLKTNHQLGWEFMNHDDAMDAVRSGASYAAIIMPPDFSKDLLTIITGDFVQPQLEYYTNEKANAIAPKITEVGASTLDTQINSKFVSTVAQTIATQARQAGIDTGQWLTGSRSNTLTALDQALTTVEAARESLAELHDALGPGAAAVSDAKAALERVDAGIVDVTHTVSDAQGLVNEVQGNLFDFSETLTGAYVSGAPNLTGATTRLNRSIQQVAGGADAARAALTTAKRDVQGVIDANQGLLATMRPLVGALPDAVPIKARIQQVIDEVSAQTARDQQLLATLGDATADVSTVSDQTAAASGAMRAVEQSSSALHGVLAGTFPSLNQSMSSLSTSVGAFSSALDSQRVLVREAVGMLSDLESLLGKTDTAVTSLDGNLQDVQSDLTTLQTDLDAITAADIWNQVNALTSLDPKSIAGFMAGPVQVHENDLFPVPAYGSSMAPLFTNLSLWIAGFVLMVLFKLEADAEGIEGLTVKQGYFGRWLLFAVMSVIQGLLVSIGNVLIGVQTVNPVVYVLTCVFIGLVYMSIIYALSVSFGYIGKGIAVLLVIMQIPGASGIYPIEMMPDFFRALFPFFPFTYGIDAMRETIGGFYGFHYLRYMAVLALFAVLSFVLGVFLRQRLGNFARLFNRRLADTGLFLSEEVQTLGSRRRLTQLVRALTNRDKFRADNDRHRSWFDMNHKLLQRAALIIGLIGTVVLLAIGTAFPDAKATVLGLWGVLCLLVMAGIILIEYISQNIIYGTEVADLPDDELKRKLAAEEVAIRSDARLDQLDLRGQNA</sequence>
<dbReference type="Pfam" id="PF12698">
    <property type="entry name" value="ABC2_membrane_3"/>
    <property type="match status" value="2"/>
</dbReference>
<proteinExistence type="predicted"/>
<keyword evidence="2 5" id="KW-0812">Transmembrane</keyword>
<dbReference type="PANTHER" id="PTHR43077">
    <property type="entry name" value="TRANSPORT PERMEASE YVFS-RELATED"/>
    <property type="match status" value="1"/>
</dbReference>
<dbReference type="RefSeq" id="WP_143905815.1">
    <property type="nucleotide sequence ID" value="NZ_CP041765.1"/>
</dbReference>
<keyword evidence="8" id="KW-1185">Reference proteome</keyword>
<evidence type="ECO:0000256" key="1">
    <source>
        <dbReference type="ARBA" id="ARBA00004141"/>
    </source>
</evidence>
<feature type="transmembrane region" description="Helical" evidence="5">
    <location>
        <begin position="626"/>
        <end position="643"/>
    </location>
</feature>
<feature type="domain" description="ABC-2 type transporter transmembrane" evidence="6">
    <location>
        <begin position="444"/>
        <end position="697"/>
    </location>
</feature>
<evidence type="ECO:0000313" key="7">
    <source>
        <dbReference type="EMBL" id="QDQ96284.1"/>
    </source>
</evidence>
<feature type="domain" description="ABC-2 type transporter transmembrane" evidence="6">
    <location>
        <begin position="24"/>
        <end position="173"/>
    </location>
</feature>
<dbReference type="InterPro" id="IPR013525">
    <property type="entry name" value="ABC2_TM"/>
</dbReference>
<evidence type="ECO:0000256" key="2">
    <source>
        <dbReference type="ARBA" id="ARBA00022692"/>
    </source>
</evidence>
<protein>
    <submittedName>
        <fullName evidence="7">YhgE/Pip domain-containing protein</fullName>
    </submittedName>
</protein>
<feature type="transmembrane region" description="Helical" evidence="5">
    <location>
        <begin position="764"/>
        <end position="787"/>
    </location>
</feature>
<dbReference type="OrthoDB" id="9811483at2"/>
<keyword evidence="4 5" id="KW-0472">Membrane</keyword>
<dbReference type="NCBIfam" id="TIGR03062">
    <property type="entry name" value="pip_yhgE_Cterm"/>
    <property type="match status" value="1"/>
</dbReference>
<accession>A0A516WZK8</accession>
<feature type="transmembrane region" description="Helical" evidence="5">
    <location>
        <begin position="793"/>
        <end position="812"/>
    </location>
</feature>
<reference evidence="7 8" key="2">
    <citation type="submission" date="2019-07" db="EMBL/GenBank/DDBJ databases">
        <authorList>
            <person name="Huang Y."/>
        </authorList>
    </citation>
    <scope>NUCLEOTIDE SEQUENCE [LARGE SCALE GENOMIC DNA]</scope>
    <source>
        <strain evidence="7 8">HY188</strain>
    </source>
</reference>
<reference evidence="7 8" key="1">
    <citation type="submission" date="2019-07" db="EMBL/GenBank/DDBJ databases">
        <title>Tomitella cavernea sp. nov., an actinomycete isolated from soil.</title>
        <authorList>
            <person name="Cheng J."/>
        </authorList>
    </citation>
    <scope>NUCLEOTIDE SEQUENCE [LARGE SCALE GENOMIC DNA]</scope>
    <source>
        <strain evidence="7 8">HY188</strain>
    </source>
</reference>
<feature type="transmembrane region" description="Helical" evidence="5">
    <location>
        <begin position="526"/>
        <end position="545"/>
    </location>
</feature>
<dbReference type="PANTHER" id="PTHR43077:SF10">
    <property type="entry name" value="TRANSPORT PERMEASE PROTEIN"/>
    <property type="match status" value="1"/>
</dbReference>
<evidence type="ECO:0000256" key="5">
    <source>
        <dbReference type="SAM" id="Phobius"/>
    </source>
</evidence>
<dbReference type="Proteomes" id="UP000317344">
    <property type="component" value="Chromosome"/>
</dbReference>
<comment type="subcellular location">
    <subcellularLocation>
        <location evidence="1">Membrane</location>
        <topology evidence="1">Multi-pass membrane protein</topology>
    </subcellularLocation>
</comment>
<organism evidence="7 8">
    <name type="scientific">Tomitella fengzijianii</name>
    <dbReference type="NCBI Taxonomy" id="2597660"/>
    <lineage>
        <taxon>Bacteria</taxon>
        <taxon>Bacillati</taxon>
        <taxon>Actinomycetota</taxon>
        <taxon>Actinomycetes</taxon>
        <taxon>Mycobacteriales</taxon>
        <taxon>Tomitella</taxon>
    </lineage>
</organism>